<feature type="coiled-coil region" evidence="1">
    <location>
        <begin position="328"/>
        <end position="362"/>
    </location>
</feature>
<keyword evidence="1" id="KW-0175">Coiled coil</keyword>
<dbReference type="EMBL" id="JAUEPR010000002">
    <property type="protein sequence ID" value="KAK0488537.1"/>
    <property type="molecule type" value="Genomic_DNA"/>
</dbReference>
<keyword evidence="3" id="KW-1185">Reference proteome</keyword>
<sequence length="369" mass="42347">MPFQWLIRPFYALLRCFTMPQENDPRMYVFSNTRVELDASLLLSYLKENRHFPEHGLRKIIVTKVDYCKCHPGKGSPWEHEFLLVTLKETVGAGRTAWLLVDRLMDDAMEYTGGLDEVLADRARHQSEEMVDMEPTESTGTISIAESESTSLPSAQQWATSSPSQRAGAKFKKISRGHPPNALDRLIILPNLDGNTVARELGNCLFDILLTMVLTKSKNHRSVPLEHFALLLRTTSKNTPQYHCIFAQCYWYAYTIWRILEIETQPRIVQHTPGMAERQCAYSGYGRKIVLGKGECVNSTRSPETIKAQWEAERLVEDEEWTKREQEVLEKNRRVDRAEEGRREAEARALELQRRVESLEHAAPSANTV</sequence>
<gene>
    <name evidence="2" type="ORF">IW261DRAFT_355717</name>
</gene>
<accession>A0AA39PQ94</accession>
<evidence type="ECO:0000313" key="3">
    <source>
        <dbReference type="Proteomes" id="UP001175227"/>
    </source>
</evidence>
<evidence type="ECO:0000313" key="2">
    <source>
        <dbReference type="EMBL" id="KAK0488537.1"/>
    </source>
</evidence>
<organism evidence="2 3">
    <name type="scientific">Armillaria novae-zelandiae</name>
    <dbReference type="NCBI Taxonomy" id="153914"/>
    <lineage>
        <taxon>Eukaryota</taxon>
        <taxon>Fungi</taxon>
        <taxon>Dikarya</taxon>
        <taxon>Basidiomycota</taxon>
        <taxon>Agaricomycotina</taxon>
        <taxon>Agaricomycetes</taxon>
        <taxon>Agaricomycetidae</taxon>
        <taxon>Agaricales</taxon>
        <taxon>Marasmiineae</taxon>
        <taxon>Physalacriaceae</taxon>
        <taxon>Armillaria</taxon>
    </lineage>
</organism>
<evidence type="ECO:0000256" key="1">
    <source>
        <dbReference type="SAM" id="Coils"/>
    </source>
</evidence>
<protein>
    <submittedName>
        <fullName evidence="2">Uncharacterized protein</fullName>
    </submittedName>
</protein>
<proteinExistence type="predicted"/>
<reference evidence="2" key="1">
    <citation type="submission" date="2023-06" db="EMBL/GenBank/DDBJ databases">
        <authorList>
            <consortium name="Lawrence Berkeley National Laboratory"/>
            <person name="Ahrendt S."/>
            <person name="Sahu N."/>
            <person name="Indic B."/>
            <person name="Wong-Bajracharya J."/>
            <person name="Merenyi Z."/>
            <person name="Ke H.-M."/>
            <person name="Monk M."/>
            <person name="Kocsube S."/>
            <person name="Drula E."/>
            <person name="Lipzen A."/>
            <person name="Balint B."/>
            <person name="Henrissat B."/>
            <person name="Andreopoulos B."/>
            <person name="Martin F.M."/>
            <person name="Harder C.B."/>
            <person name="Rigling D."/>
            <person name="Ford K.L."/>
            <person name="Foster G.D."/>
            <person name="Pangilinan J."/>
            <person name="Papanicolaou A."/>
            <person name="Barry K."/>
            <person name="LaButti K."/>
            <person name="Viragh M."/>
            <person name="Koriabine M."/>
            <person name="Yan M."/>
            <person name="Riley R."/>
            <person name="Champramary S."/>
            <person name="Plett K.L."/>
            <person name="Tsai I.J."/>
            <person name="Slot J."/>
            <person name="Sipos G."/>
            <person name="Plett J."/>
            <person name="Nagy L.G."/>
            <person name="Grigoriev I.V."/>
        </authorList>
    </citation>
    <scope>NUCLEOTIDE SEQUENCE</scope>
    <source>
        <strain evidence="2">ICMP 16352</strain>
    </source>
</reference>
<name>A0AA39PQ94_9AGAR</name>
<dbReference type="AlphaFoldDB" id="A0AA39PQ94"/>
<dbReference type="Proteomes" id="UP001175227">
    <property type="component" value="Unassembled WGS sequence"/>
</dbReference>
<comment type="caution">
    <text evidence="2">The sequence shown here is derived from an EMBL/GenBank/DDBJ whole genome shotgun (WGS) entry which is preliminary data.</text>
</comment>